<organism evidence="7 8">
    <name type="scientific">Eucalyptus globulus</name>
    <name type="common">Tasmanian blue gum</name>
    <dbReference type="NCBI Taxonomy" id="34317"/>
    <lineage>
        <taxon>Eukaryota</taxon>
        <taxon>Viridiplantae</taxon>
        <taxon>Streptophyta</taxon>
        <taxon>Embryophyta</taxon>
        <taxon>Tracheophyta</taxon>
        <taxon>Spermatophyta</taxon>
        <taxon>Magnoliopsida</taxon>
        <taxon>eudicotyledons</taxon>
        <taxon>Gunneridae</taxon>
        <taxon>Pentapetalae</taxon>
        <taxon>rosids</taxon>
        <taxon>malvids</taxon>
        <taxon>Myrtales</taxon>
        <taxon>Myrtaceae</taxon>
        <taxon>Myrtoideae</taxon>
        <taxon>Eucalypteae</taxon>
        <taxon>Eucalyptus</taxon>
    </lineage>
</organism>
<name>A0ABD3LVE0_EUCGL</name>
<reference evidence="7 8" key="1">
    <citation type="submission" date="2024-11" db="EMBL/GenBank/DDBJ databases">
        <title>Chromosome-level genome assembly of Eucalyptus globulus Labill. provides insights into its genome evolution.</title>
        <authorList>
            <person name="Li X."/>
        </authorList>
    </citation>
    <scope>NUCLEOTIDE SEQUENCE [LARGE SCALE GENOMIC DNA]</scope>
    <source>
        <strain evidence="7">CL2024</strain>
        <tissue evidence="7">Fresh tender leaves</tissue>
    </source>
</reference>
<evidence type="ECO:0000256" key="4">
    <source>
        <dbReference type="ARBA" id="ARBA00023211"/>
    </source>
</evidence>
<dbReference type="InterPro" id="IPR001906">
    <property type="entry name" value="Terpene_synth_N"/>
</dbReference>
<dbReference type="PANTHER" id="PTHR31225">
    <property type="entry name" value="OS04G0344100 PROTEIN-RELATED"/>
    <property type="match status" value="1"/>
</dbReference>
<evidence type="ECO:0000256" key="2">
    <source>
        <dbReference type="ARBA" id="ARBA00001946"/>
    </source>
</evidence>
<comment type="caution">
    <text evidence="7">The sequence shown here is derived from an EMBL/GenBank/DDBJ whole genome shotgun (WGS) entry which is preliminary data.</text>
</comment>
<dbReference type="InterPro" id="IPR036965">
    <property type="entry name" value="Terpene_synth_N_sf"/>
</dbReference>
<proteinExistence type="predicted"/>
<dbReference type="EMBL" id="JBJKBG010000001">
    <property type="protein sequence ID" value="KAL3754484.1"/>
    <property type="molecule type" value="Genomic_DNA"/>
</dbReference>
<protein>
    <recommendedName>
        <fullName evidence="6">Terpene synthase N-terminal domain-containing protein</fullName>
    </recommendedName>
</protein>
<dbReference type="Proteomes" id="UP001634007">
    <property type="component" value="Unassembled WGS sequence"/>
</dbReference>
<keyword evidence="3" id="KW-0460">Magnesium</keyword>
<evidence type="ECO:0000256" key="3">
    <source>
        <dbReference type="ARBA" id="ARBA00022842"/>
    </source>
</evidence>
<feature type="domain" description="Terpene synthase N-terminal" evidence="6">
    <location>
        <begin position="2"/>
        <end position="87"/>
    </location>
</feature>
<dbReference type="GO" id="GO:0016829">
    <property type="term" value="F:lyase activity"/>
    <property type="evidence" value="ECO:0007669"/>
    <property type="project" value="UniProtKB-KW"/>
</dbReference>
<evidence type="ECO:0000313" key="8">
    <source>
        <dbReference type="Proteomes" id="UP001634007"/>
    </source>
</evidence>
<dbReference type="PANTHER" id="PTHR31225:SF245">
    <property type="entry name" value="(-)-ALPHA-TERPINEOL SYNTHASE-LIKE"/>
    <property type="match status" value="1"/>
</dbReference>
<gene>
    <name evidence="7" type="ORF">ACJRO7_001682</name>
</gene>
<dbReference type="InterPro" id="IPR050148">
    <property type="entry name" value="Terpene_synthase-like"/>
</dbReference>
<evidence type="ECO:0000259" key="6">
    <source>
        <dbReference type="Pfam" id="PF01397"/>
    </source>
</evidence>
<sequence length="87" mass="10153">EDKYSKEAQRLKKEVKGLIDREMNSVAKLEFIDVVQRLGLGYQFETEIKNALSSIYNNTEDAQLLDDLYAVSLRFRLLRQHGFNISQ</sequence>
<dbReference type="SUPFAM" id="SSF48239">
    <property type="entry name" value="Terpenoid cyclases/Protein prenyltransferases"/>
    <property type="match status" value="1"/>
</dbReference>
<evidence type="ECO:0000256" key="5">
    <source>
        <dbReference type="ARBA" id="ARBA00023239"/>
    </source>
</evidence>
<keyword evidence="5" id="KW-0456">Lyase</keyword>
<dbReference type="Gene3D" id="1.50.10.130">
    <property type="entry name" value="Terpene synthase, N-terminal domain"/>
    <property type="match status" value="1"/>
</dbReference>
<feature type="non-terminal residue" evidence="7">
    <location>
        <position position="1"/>
    </location>
</feature>
<comment type="cofactor">
    <cofactor evidence="1">
        <name>Mn(2+)</name>
        <dbReference type="ChEBI" id="CHEBI:29035"/>
    </cofactor>
</comment>
<dbReference type="Pfam" id="PF01397">
    <property type="entry name" value="Terpene_synth"/>
    <property type="match status" value="1"/>
</dbReference>
<comment type="cofactor">
    <cofactor evidence="2">
        <name>Mg(2+)</name>
        <dbReference type="ChEBI" id="CHEBI:18420"/>
    </cofactor>
</comment>
<accession>A0ABD3LVE0</accession>
<evidence type="ECO:0000256" key="1">
    <source>
        <dbReference type="ARBA" id="ARBA00001936"/>
    </source>
</evidence>
<keyword evidence="4" id="KW-0464">Manganese</keyword>
<evidence type="ECO:0000313" key="7">
    <source>
        <dbReference type="EMBL" id="KAL3754484.1"/>
    </source>
</evidence>
<keyword evidence="8" id="KW-1185">Reference proteome</keyword>
<dbReference type="InterPro" id="IPR008930">
    <property type="entry name" value="Terpenoid_cyclase/PrenylTrfase"/>
</dbReference>
<dbReference type="AlphaFoldDB" id="A0ABD3LVE0"/>
<feature type="non-terminal residue" evidence="7">
    <location>
        <position position="87"/>
    </location>
</feature>